<accession>A0A8H6KAX6</accession>
<feature type="transmembrane region" description="Helical" evidence="2">
    <location>
        <begin position="260"/>
        <end position="282"/>
    </location>
</feature>
<dbReference type="InterPro" id="IPR008914">
    <property type="entry name" value="PEBP"/>
</dbReference>
<keyword evidence="5" id="KW-1185">Reference proteome</keyword>
<evidence type="ECO:0000256" key="2">
    <source>
        <dbReference type="SAM" id="Phobius"/>
    </source>
</evidence>
<dbReference type="InterPro" id="IPR035810">
    <property type="entry name" value="PEBP_euk"/>
</dbReference>
<evidence type="ECO:0000256" key="1">
    <source>
        <dbReference type="SAM" id="MobiDB-lite"/>
    </source>
</evidence>
<keyword evidence="2" id="KW-1133">Transmembrane helix</keyword>
<feature type="region of interest" description="Disordered" evidence="1">
    <location>
        <begin position="228"/>
        <end position="253"/>
    </location>
</feature>
<dbReference type="SUPFAM" id="SSF49777">
    <property type="entry name" value="PEBP-like"/>
    <property type="match status" value="1"/>
</dbReference>
<keyword evidence="3" id="KW-0732">Signal</keyword>
<dbReference type="PANTHER" id="PTHR11362:SF82">
    <property type="entry name" value="PHOSPHATIDYLETHANOLAMINE-BINDING PROTEIN 4"/>
    <property type="match status" value="1"/>
</dbReference>
<dbReference type="Proteomes" id="UP000654918">
    <property type="component" value="Unassembled WGS sequence"/>
</dbReference>
<reference evidence="4" key="1">
    <citation type="journal article" date="2020" name="Phytopathology">
        <title>Genome Sequence Resources of Colletotrichum truncatum, C. plurivorum, C. musicola, and C. sojae: Four Species Pathogenic to Soybean (Glycine max).</title>
        <authorList>
            <person name="Rogerio F."/>
            <person name="Boufleur T.R."/>
            <person name="Ciampi-Guillardi M."/>
            <person name="Sukno S.A."/>
            <person name="Thon M.R."/>
            <person name="Massola Junior N.S."/>
            <person name="Baroncelli R."/>
        </authorList>
    </citation>
    <scope>NUCLEOTIDE SEQUENCE</scope>
    <source>
        <strain evidence="4">LFN00145</strain>
    </source>
</reference>
<evidence type="ECO:0000313" key="5">
    <source>
        <dbReference type="Proteomes" id="UP000654918"/>
    </source>
</evidence>
<gene>
    <name evidence="4" type="ORF">CPLU01_09042</name>
</gene>
<name>A0A8H6KAX6_9PEZI</name>
<comment type="caution">
    <text evidence="4">The sequence shown here is derived from an EMBL/GenBank/DDBJ whole genome shotgun (WGS) entry which is preliminary data.</text>
</comment>
<feature type="signal peptide" evidence="3">
    <location>
        <begin position="1"/>
        <end position="17"/>
    </location>
</feature>
<dbReference type="EMBL" id="WIGO01000136">
    <property type="protein sequence ID" value="KAF6827573.1"/>
    <property type="molecule type" value="Genomic_DNA"/>
</dbReference>
<dbReference type="PANTHER" id="PTHR11362">
    <property type="entry name" value="PHOSPHATIDYLETHANOLAMINE-BINDING PROTEIN"/>
    <property type="match status" value="1"/>
</dbReference>
<dbReference type="CDD" id="cd00866">
    <property type="entry name" value="PEBP_euk"/>
    <property type="match status" value="1"/>
</dbReference>
<evidence type="ECO:0000256" key="3">
    <source>
        <dbReference type="SAM" id="SignalP"/>
    </source>
</evidence>
<dbReference type="InterPro" id="IPR036610">
    <property type="entry name" value="PEBP-like_sf"/>
</dbReference>
<organism evidence="4 5">
    <name type="scientific">Colletotrichum plurivorum</name>
    <dbReference type="NCBI Taxonomy" id="2175906"/>
    <lineage>
        <taxon>Eukaryota</taxon>
        <taxon>Fungi</taxon>
        <taxon>Dikarya</taxon>
        <taxon>Ascomycota</taxon>
        <taxon>Pezizomycotina</taxon>
        <taxon>Sordariomycetes</taxon>
        <taxon>Hypocreomycetidae</taxon>
        <taxon>Glomerellales</taxon>
        <taxon>Glomerellaceae</taxon>
        <taxon>Colletotrichum</taxon>
        <taxon>Colletotrichum orchidearum species complex</taxon>
    </lineage>
</organism>
<keyword evidence="2" id="KW-0472">Membrane</keyword>
<proteinExistence type="predicted"/>
<dbReference type="AlphaFoldDB" id="A0A8H6KAX6"/>
<evidence type="ECO:0000313" key="4">
    <source>
        <dbReference type="EMBL" id="KAF6827573.1"/>
    </source>
</evidence>
<protein>
    <submittedName>
        <fullName evidence="4">Ov-16 antigen</fullName>
    </submittedName>
</protein>
<feature type="chain" id="PRO_5034921604" evidence="3">
    <location>
        <begin position="18"/>
        <end position="283"/>
    </location>
</feature>
<keyword evidence="2" id="KW-0812">Transmembrane</keyword>
<dbReference type="Gene3D" id="3.90.280.10">
    <property type="entry name" value="PEBP-like"/>
    <property type="match status" value="1"/>
</dbReference>
<sequence length="283" mass="30714">MKVSVNILAMLAPLALTHDMPPRSMSTTEFHQAFMEAGIVPEIMGSFDPMVSFYAGYKASDGDNALLMPGAKLKMKEVMMPFEFSVENITMARNITRNSRFIIHMIGPDSPTRENPTERNVRHYLAGNFTVEQTKSAVLSSAMIMKNSTPAFNEYIPPEPKSGSGTHRYIYLLYVQPEKMNKMGFDMVGVDKMNRKNFNISAFRKEAGLKRPIGGTYFTVNLAQKDNGGSGGSGGSGGNGGNNNNGNNGGNGNGGNGRSAASLITAGSCLVFITLFTSMFIWM</sequence>
<dbReference type="Pfam" id="PF01161">
    <property type="entry name" value="PBP"/>
    <property type="match status" value="1"/>
</dbReference>